<evidence type="ECO:0000313" key="3">
    <source>
        <dbReference type="Proteomes" id="UP001154282"/>
    </source>
</evidence>
<feature type="region of interest" description="Disordered" evidence="1">
    <location>
        <begin position="1"/>
        <end position="71"/>
    </location>
</feature>
<sequence length="311" mass="35077">MGTVKAGKPSKSRRNPNKLGIRKKRSSHDSSAKKIQKKKKKTNKRQQQDIPADIVEEQQLPNDDEVPSTAPRPLDFFLSEFQSANGIQLSSLELESINEDCFMELSEELPHGVEALGKGMKDAFGKSWKAELCDGKLVDGKIEAGNPAVLFISASALRAIDLLRGVRLLTKECHAAKLFSKHMKVEEQVTILKSRVNFASGTPSRIKKLIDIEAMGLSRLKVVVVDLQQDVKGYSLLSLPQVRSVSENNWTAFALCRLVLSRFMNSVLSLTYLFTSFGREEFWDLYKSHIHPLQYRLSRMIRNEGEMNELQ</sequence>
<dbReference type="InterPro" id="IPR032704">
    <property type="entry name" value="Cms1"/>
</dbReference>
<organism evidence="2 3">
    <name type="scientific">Linum tenue</name>
    <dbReference type="NCBI Taxonomy" id="586396"/>
    <lineage>
        <taxon>Eukaryota</taxon>
        <taxon>Viridiplantae</taxon>
        <taxon>Streptophyta</taxon>
        <taxon>Embryophyta</taxon>
        <taxon>Tracheophyta</taxon>
        <taxon>Spermatophyta</taxon>
        <taxon>Magnoliopsida</taxon>
        <taxon>eudicotyledons</taxon>
        <taxon>Gunneridae</taxon>
        <taxon>Pentapetalae</taxon>
        <taxon>rosids</taxon>
        <taxon>fabids</taxon>
        <taxon>Malpighiales</taxon>
        <taxon>Linaceae</taxon>
        <taxon>Linum</taxon>
    </lineage>
</organism>
<name>A0AAV0N0W4_9ROSI</name>
<evidence type="ECO:0000256" key="1">
    <source>
        <dbReference type="SAM" id="MobiDB-lite"/>
    </source>
</evidence>
<proteinExistence type="predicted"/>
<dbReference type="AlphaFoldDB" id="A0AAV0N0W4"/>
<gene>
    <name evidence="2" type="ORF">LITE_LOCUS31137</name>
</gene>
<reference evidence="2" key="1">
    <citation type="submission" date="2022-08" db="EMBL/GenBank/DDBJ databases">
        <authorList>
            <person name="Gutierrez-Valencia J."/>
        </authorList>
    </citation>
    <scope>NUCLEOTIDE SEQUENCE</scope>
</reference>
<dbReference type="PANTHER" id="PTHR24030">
    <property type="entry name" value="PROTEIN CMSS1"/>
    <property type="match status" value="1"/>
</dbReference>
<keyword evidence="3" id="KW-1185">Reference proteome</keyword>
<feature type="compositionally biased region" description="Basic residues" evidence="1">
    <location>
        <begin position="8"/>
        <end position="26"/>
    </location>
</feature>
<dbReference type="PANTHER" id="PTHR24030:SF0">
    <property type="entry name" value="PROTEIN CMSS1"/>
    <property type="match status" value="1"/>
</dbReference>
<dbReference type="Pfam" id="PF14617">
    <property type="entry name" value="CMS1"/>
    <property type="match status" value="1"/>
</dbReference>
<dbReference type="GO" id="GO:0030686">
    <property type="term" value="C:90S preribosome"/>
    <property type="evidence" value="ECO:0007669"/>
    <property type="project" value="TreeGrafter"/>
</dbReference>
<dbReference type="EMBL" id="CAMGYJ010000007">
    <property type="protein sequence ID" value="CAI0452200.1"/>
    <property type="molecule type" value="Genomic_DNA"/>
</dbReference>
<accession>A0AAV0N0W4</accession>
<dbReference type="GO" id="GO:0005634">
    <property type="term" value="C:nucleus"/>
    <property type="evidence" value="ECO:0007669"/>
    <property type="project" value="TreeGrafter"/>
</dbReference>
<protein>
    <recommendedName>
        <fullName evidence="4">Protein CMSS1</fullName>
    </recommendedName>
</protein>
<dbReference type="Proteomes" id="UP001154282">
    <property type="component" value="Unassembled WGS sequence"/>
</dbReference>
<evidence type="ECO:0000313" key="2">
    <source>
        <dbReference type="EMBL" id="CAI0452200.1"/>
    </source>
</evidence>
<evidence type="ECO:0008006" key="4">
    <source>
        <dbReference type="Google" id="ProtNLM"/>
    </source>
</evidence>
<feature type="compositionally biased region" description="Basic residues" evidence="1">
    <location>
        <begin position="34"/>
        <end position="44"/>
    </location>
</feature>
<comment type="caution">
    <text evidence="2">The sequence shown here is derived from an EMBL/GenBank/DDBJ whole genome shotgun (WGS) entry which is preliminary data.</text>
</comment>